<accession>A0ACC0WDM0</accession>
<proteinExistence type="predicted"/>
<organism evidence="1 2">
    <name type="scientific">Peronosclerospora sorghi</name>
    <dbReference type="NCBI Taxonomy" id="230839"/>
    <lineage>
        <taxon>Eukaryota</taxon>
        <taxon>Sar</taxon>
        <taxon>Stramenopiles</taxon>
        <taxon>Oomycota</taxon>
        <taxon>Peronosporomycetes</taxon>
        <taxon>Peronosporales</taxon>
        <taxon>Peronosporaceae</taxon>
        <taxon>Peronosclerospora</taxon>
    </lineage>
</organism>
<sequence>MEKLTKKRRINEMHALNDESDAPDTPQLAKFDSAMMQRQMEMFLDTKDFDSALLLGEFLVSIALLPSFFETYRIKSDTQTLSPVFHAKTLRLYADLMLAKREFKRAIRYYRHSCRDMGVVTTEQELETKLKVARYYVQLDSIHEAIQVVWLNVQLLLANYIRKGVMD</sequence>
<dbReference type="Proteomes" id="UP001163321">
    <property type="component" value="Chromosome 2"/>
</dbReference>
<dbReference type="EMBL" id="CM047581">
    <property type="protein sequence ID" value="KAI9916512.1"/>
    <property type="molecule type" value="Genomic_DNA"/>
</dbReference>
<keyword evidence="2" id="KW-1185">Reference proteome</keyword>
<comment type="caution">
    <text evidence="1">The sequence shown here is derived from an EMBL/GenBank/DDBJ whole genome shotgun (WGS) entry which is preliminary data.</text>
</comment>
<name>A0ACC0WDM0_9STRA</name>
<evidence type="ECO:0000313" key="2">
    <source>
        <dbReference type="Proteomes" id="UP001163321"/>
    </source>
</evidence>
<protein>
    <submittedName>
        <fullName evidence="1">Uncharacterized protein</fullName>
    </submittedName>
</protein>
<gene>
    <name evidence="1" type="ORF">PsorP6_017189</name>
</gene>
<reference evidence="1 2" key="1">
    <citation type="journal article" date="2022" name="bioRxiv">
        <title>The genome of the oomycete Peronosclerospora sorghi, a cosmopolitan pathogen of maize and sorghum, is inflated with dispersed pseudogenes.</title>
        <authorList>
            <person name="Fletcher K."/>
            <person name="Martin F."/>
            <person name="Isakeit T."/>
            <person name="Cavanaugh K."/>
            <person name="Magill C."/>
            <person name="Michelmore R."/>
        </authorList>
    </citation>
    <scope>NUCLEOTIDE SEQUENCE [LARGE SCALE GENOMIC DNA]</scope>
    <source>
        <strain evidence="1">P6</strain>
    </source>
</reference>
<evidence type="ECO:0000313" key="1">
    <source>
        <dbReference type="EMBL" id="KAI9916512.1"/>
    </source>
</evidence>